<proteinExistence type="inferred from homology"/>
<keyword evidence="10 18" id="KW-0479">Metal-binding</keyword>
<name>A0ABZ0GT96_9GAMM</name>
<dbReference type="Proteomes" id="UP001301442">
    <property type="component" value="Chromosome"/>
</dbReference>
<keyword evidence="9" id="KW-0812">Transmembrane</keyword>
<evidence type="ECO:0000256" key="15">
    <source>
        <dbReference type="ARBA" id="ARBA00023098"/>
    </source>
</evidence>
<dbReference type="PANTHER" id="PTHR40457:SF1">
    <property type="entry name" value="PHOSPHOLIPASE A1"/>
    <property type="match status" value="1"/>
</dbReference>
<feature type="chain" id="PRO_5045000365" description="Phospholipase A1" evidence="18">
    <location>
        <begin position="27"/>
        <end position="362"/>
    </location>
</feature>
<keyword evidence="15 18" id="KW-0443">Lipid metabolism</keyword>
<comment type="catalytic activity">
    <reaction evidence="1 18">
        <text>a 1,2-diacyl-sn-glycero-3-phosphocholine + H2O = a 2-acyl-sn-glycero-3-phosphocholine + a fatty acid + H(+)</text>
        <dbReference type="Rhea" id="RHEA:18689"/>
        <dbReference type="ChEBI" id="CHEBI:15377"/>
        <dbReference type="ChEBI" id="CHEBI:15378"/>
        <dbReference type="ChEBI" id="CHEBI:28868"/>
        <dbReference type="ChEBI" id="CHEBI:57643"/>
        <dbReference type="ChEBI" id="CHEBI:57875"/>
        <dbReference type="EC" id="3.1.1.32"/>
    </reaction>
</comment>
<evidence type="ECO:0000256" key="5">
    <source>
        <dbReference type="ARBA" id="ARBA00013179"/>
    </source>
</evidence>
<keyword evidence="12 18" id="KW-0378">Hydrolase</keyword>
<dbReference type="Gene3D" id="2.40.230.10">
    <property type="entry name" value="Phospholipase A1"/>
    <property type="match status" value="1"/>
</dbReference>
<evidence type="ECO:0000256" key="14">
    <source>
        <dbReference type="ARBA" id="ARBA00022963"/>
    </source>
</evidence>
<keyword evidence="13 18" id="KW-0106">Calcium</keyword>
<dbReference type="CDD" id="cd00541">
    <property type="entry name" value="OMPLA"/>
    <property type="match status" value="1"/>
</dbReference>
<evidence type="ECO:0000313" key="20">
    <source>
        <dbReference type="Proteomes" id="UP001301442"/>
    </source>
</evidence>
<keyword evidence="20" id="KW-1185">Reference proteome</keyword>
<dbReference type="EC" id="3.1.1.4" evidence="6 18"/>
<evidence type="ECO:0000256" key="4">
    <source>
        <dbReference type="ARBA" id="ARBA00011702"/>
    </source>
</evidence>
<dbReference type="EC" id="3.1.1.32" evidence="5 18"/>
<dbReference type="InterPro" id="IPR003187">
    <property type="entry name" value="PLipase_A1"/>
</dbReference>
<dbReference type="PRINTS" id="PR01486">
    <property type="entry name" value="PHPHLIPASEA1"/>
</dbReference>
<protein>
    <recommendedName>
        <fullName evidence="7 18">Phospholipase A1</fullName>
        <ecNumber evidence="5 18">3.1.1.32</ecNumber>
        <ecNumber evidence="6 18">3.1.1.4</ecNumber>
    </recommendedName>
    <alternativeName>
        <fullName evidence="18">Phosphatidylcholine 1-acylhydrolase</fullName>
    </alternativeName>
</protein>
<evidence type="ECO:0000256" key="2">
    <source>
        <dbReference type="ARBA" id="ARBA00001604"/>
    </source>
</evidence>
<comment type="catalytic activity">
    <reaction evidence="2 18">
        <text>a 1,2-diacyl-sn-glycero-3-phosphocholine + H2O = a 1-acyl-sn-glycero-3-phosphocholine + a fatty acid + H(+)</text>
        <dbReference type="Rhea" id="RHEA:15801"/>
        <dbReference type="ChEBI" id="CHEBI:15377"/>
        <dbReference type="ChEBI" id="CHEBI:15378"/>
        <dbReference type="ChEBI" id="CHEBI:28868"/>
        <dbReference type="ChEBI" id="CHEBI:57643"/>
        <dbReference type="ChEBI" id="CHEBI:58168"/>
        <dbReference type="EC" id="3.1.1.4"/>
    </reaction>
</comment>
<dbReference type="PANTHER" id="PTHR40457">
    <property type="entry name" value="PHOSPHOLIPASE A1"/>
    <property type="match status" value="1"/>
</dbReference>
<evidence type="ECO:0000256" key="8">
    <source>
        <dbReference type="ARBA" id="ARBA00022452"/>
    </source>
</evidence>
<evidence type="ECO:0000256" key="11">
    <source>
        <dbReference type="ARBA" id="ARBA00022729"/>
    </source>
</evidence>
<accession>A0ABZ0GT96</accession>
<dbReference type="EMBL" id="CP136600">
    <property type="protein sequence ID" value="WOH38904.1"/>
    <property type="molecule type" value="Genomic_DNA"/>
</dbReference>
<evidence type="ECO:0000256" key="12">
    <source>
        <dbReference type="ARBA" id="ARBA00022801"/>
    </source>
</evidence>
<keyword evidence="11 18" id="KW-0732">Signal</keyword>
<evidence type="ECO:0000256" key="7">
    <source>
        <dbReference type="ARBA" id="ARBA00021726"/>
    </source>
</evidence>
<evidence type="ECO:0000256" key="9">
    <source>
        <dbReference type="ARBA" id="ARBA00022692"/>
    </source>
</evidence>
<comment type="similarity">
    <text evidence="3 18">Belongs to the phospholipase A1 family.</text>
</comment>
<evidence type="ECO:0000256" key="13">
    <source>
        <dbReference type="ARBA" id="ARBA00022837"/>
    </source>
</evidence>
<feature type="signal peptide" evidence="18">
    <location>
        <begin position="1"/>
        <end position="26"/>
    </location>
</feature>
<evidence type="ECO:0000313" key="19">
    <source>
        <dbReference type="EMBL" id="WOH38904.1"/>
    </source>
</evidence>
<evidence type="ECO:0000256" key="6">
    <source>
        <dbReference type="ARBA" id="ARBA00013278"/>
    </source>
</evidence>
<keyword evidence="17 18" id="KW-0998">Cell outer membrane</keyword>
<keyword evidence="14 18" id="KW-0442">Lipid degradation</keyword>
<keyword evidence="16" id="KW-0472">Membrane</keyword>
<evidence type="ECO:0000256" key="18">
    <source>
        <dbReference type="RuleBase" id="RU366027"/>
    </source>
</evidence>
<comment type="subcellular location">
    <subcellularLocation>
        <location evidence="18">Cell outer membrane</location>
        <topology evidence="18">Multi-pass membrane protein</topology>
    </subcellularLocation>
    <text evidence="18">One of the very few enzymes located there.</text>
</comment>
<dbReference type="InterPro" id="IPR036541">
    <property type="entry name" value="PLipase_A1_sf"/>
</dbReference>
<evidence type="ECO:0000256" key="16">
    <source>
        <dbReference type="ARBA" id="ARBA00023136"/>
    </source>
</evidence>
<evidence type="ECO:0000256" key="17">
    <source>
        <dbReference type="ARBA" id="ARBA00023237"/>
    </source>
</evidence>
<comment type="cofactor">
    <cofactor evidence="18">
        <name>Ca(2+)</name>
        <dbReference type="ChEBI" id="CHEBI:29108"/>
    </cofactor>
    <text evidence="18">Binds 1 Ca(2+) ion per monomer. In the dimeric form the Ca(2+) is bound by different amino acids with binding of each Ca(2+) shared with ligands coming from each monomer. The Ca(2+) ion may have a role in catalysis.</text>
</comment>
<evidence type="ECO:0000256" key="3">
    <source>
        <dbReference type="ARBA" id="ARBA00010525"/>
    </source>
</evidence>
<dbReference type="RefSeq" id="WP_348397670.1">
    <property type="nucleotide sequence ID" value="NZ_CP136600.1"/>
</dbReference>
<gene>
    <name evidence="19" type="ORF">RI844_06705</name>
</gene>
<evidence type="ECO:0000256" key="1">
    <source>
        <dbReference type="ARBA" id="ARBA00000111"/>
    </source>
</evidence>
<reference evidence="19 20" key="1">
    <citation type="submission" date="2023-09" db="EMBL/GenBank/DDBJ databases">
        <authorList>
            <person name="Qi X."/>
        </authorList>
    </citation>
    <scope>NUCLEOTIDE SEQUENCE [LARGE SCALE GENOMIC DNA]</scope>
    <source>
        <strain evidence="19 20">S1-1</strain>
    </source>
</reference>
<dbReference type="Pfam" id="PF02253">
    <property type="entry name" value="PLA1"/>
    <property type="match status" value="1"/>
</dbReference>
<dbReference type="SUPFAM" id="SSF56931">
    <property type="entry name" value="Outer membrane phospholipase A (OMPLA)"/>
    <property type="match status" value="1"/>
</dbReference>
<comment type="function">
    <text evidence="18">Hydrolysis of phosphatidylcholine with phospholipase A2 (EC 3.1.1.4) and phospholipase A1 (EC 3.1.1.32) activities.</text>
</comment>
<comment type="subunit">
    <text evidence="4 18">Homodimer; dimerization is reversible, and the dimeric form is the active one.</text>
</comment>
<keyword evidence="8" id="KW-1134">Transmembrane beta strand</keyword>
<evidence type="ECO:0000256" key="10">
    <source>
        <dbReference type="ARBA" id="ARBA00022723"/>
    </source>
</evidence>
<sequence>MNGFKSTSLRTSLLCLSILTFLSVQAEENVEQEGKAPQTVEQAAQDPKTLACLIDKLNKAGGQQLVSELRRECEVEIDGPQDTSNKGVISKRFISESETKFDPYVITPHKMNYILPVSISDSMNRKTYAAQAPDSGWAENIEDHEAKYQLSIKVPLNYGDLFREGDALYFGMTIKSWWQVYSEGISKPFRETNYQPEVFYMTGLDWKPFDGNTGLVVGIEHQSNGRSTAISRSWNRVYLDFLWEKGDFAVSFKPWYRLSEDKKEIQEDGSLDPDGDDNPDINEYMGYYQLGAVYKYDNLEFSVGVRENFATHKGAAEVGMTFPLWGKLRGYVQGFTGYGESLIDYNHKQNRIGLGIALTNIL</sequence>
<organism evidence="19 20">
    <name type="scientific">Thalassotalea fonticola</name>
    <dbReference type="NCBI Taxonomy" id="3065649"/>
    <lineage>
        <taxon>Bacteria</taxon>
        <taxon>Pseudomonadati</taxon>
        <taxon>Pseudomonadota</taxon>
        <taxon>Gammaproteobacteria</taxon>
        <taxon>Alteromonadales</taxon>
        <taxon>Colwelliaceae</taxon>
        <taxon>Thalassotalea</taxon>
    </lineage>
</organism>